<evidence type="ECO:0008006" key="5">
    <source>
        <dbReference type="Google" id="ProtNLM"/>
    </source>
</evidence>
<reference evidence="3" key="1">
    <citation type="submission" date="2017-04" db="EMBL/GenBank/DDBJ databases">
        <title>Complete Genome Sequences of Twelve Strains of a Stable Defined Moderately Diverse Mouse Microbiota 2 (sDMDMm2).</title>
        <authorList>
            <person name="Uchimura Y."/>
            <person name="Wyss M."/>
            <person name="Brugiroux S."/>
            <person name="Limenitakis J.P."/>
            <person name="Stecher B."/>
            <person name="McCoy K.D."/>
            <person name="Macpherson A.J."/>
        </authorList>
    </citation>
    <scope>NUCLEOTIDE SEQUENCE</scope>
    <source>
        <strain evidence="3">YL58</strain>
    </source>
</reference>
<feature type="chain" id="PRO_5008887996" description="LPXTG-motif cell wall-anchored protein" evidence="2">
    <location>
        <begin position="24"/>
        <end position="101"/>
    </location>
</feature>
<dbReference type="STRING" id="1796616.A4V09_19195"/>
<evidence type="ECO:0000256" key="1">
    <source>
        <dbReference type="SAM" id="Phobius"/>
    </source>
</evidence>
<protein>
    <recommendedName>
        <fullName evidence="5">LPXTG-motif cell wall-anchored protein</fullName>
    </recommendedName>
</protein>
<gene>
    <name evidence="3" type="ORF">A4V09_19195</name>
</gene>
<organism evidence="3 4">
    <name type="scientific">Blautia pseudococcoides</name>
    <dbReference type="NCBI Taxonomy" id="1796616"/>
    <lineage>
        <taxon>Bacteria</taxon>
        <taxon>Bacillati</taxon>
        <taxon>Bacillota</taxon>
        <taxon>Clostridia</taxon>
        <taxon>Lachnospirales</taxon>
        <taxon>Lachnospiraceae</taxon>
        <taxon>Blautia</taxon>
    </lineage>
</organism>
<evidence type="ECO:0000313" key="4">
    <source>
        <dbReference type="Proteomes" id="UP000092574"/>
    </source>
</evidence>
<dbReference type="Proteomes" id="UP000092574">
    <property type="component" value="Chromosome"/>
</dbReference>
<keyword evidence="4" id="KW-1185">Reference proteome</keyword>
<feature type="transmembrane region" description="Helical" evidence="1">
    <location>
        <begin position="76"/>
        <end position="95"/>
    </location>
</feature>
<keyword evidence="2" id="KW-0732">Signal</keyword>
<keyword evidence="1" id="KW-0812">Transmembrane</keyword>
<dbReference type="RefSeq" id="WP_065543788.1">
    <property type="nucleotide sequence ID" value="NZ_CP015405.2"/>
</dbReference>
<dbReference type="EMBL" id="CP015405">
    <property type="protein sequence ID" value="ANU77682.1"/>
    <property type="molecule type" value="Genomic_DNA"/>
</dbReference>
<keyword evidence="1" id="KW-0472">Membrane</keyword>
<name>A0A1C7IHS6_9FIRM</name>
<sequence>MKKMLKVVLIALMITCLGTPVFAEGSAGGSKDTTTGTGQITVRYTADKRPPIKEFPKGNGTKVISPKTGDITLTELLLLLVTASVSMLMLIIFITKRRILL</sequence>
<keyword evidence="1" id="KW-1133">Transmembrane helix</keyword>
<feature type="signal peptide" evidence="2">
    <location>
        <begin position="1"/>
        <end position="23"/>
    </location>
</feature>
<dbReference type="AlphaFoldDB" id="A0A1C7IHS6"/>
<evidence type="ECO:0000313" key="3">
    <source>
        <dbReference type="EMBL" id="ANU77682.1"/>
    </source>
</evidence>
<dbReference type="KEGG" id="byl:A4V09_19195"/>
<evidence type="ECO:0000256" key="2">
    <source>
        <dbReference type="SAM" id="SignalP"/>
    </source>
</evidence>
<proteinExistence type="predicted"/>
<accession>A0A1C7IHS6</accession>